<dbReference type="AlphaFoldDB" id="A0A6I5RPP1"/>
<accession>A0A6I5RPP1</accession>
<dbReference type="RefSeq" id="WP_163935749.1">
    <property type="nucleotide sequence ID" value="NZ_BMQU01000021.1"/>
</dbReference>
<name>A0A6I5RPP1_9PSED</name>
<dbReference type="EMBL" id="JAAHBT010000102">
    <property type="protein sequence ID" value="NES10124.1"/>
    <property type="molecule type" value="Genomic_DNA"/>
</dbReference>
<dbReference type="Proteomes" id="UP000471751">
    <property type="component" value="Unassembled WGS sequence"/>
</dbReference>
<organism evidence="1 2">
    <name type="scientific">Pseudomonas laurentiana</name>
    <dbReference type="NCBI Taxonomy" id="2364649"/>
    <lineage>
        <taxon>Bacteria</taxon>
        <taxon>Pseudomonadati</taxon>
        <taxon>Pseudomonadota</taxon>
        <taxon>Gammaproteobacteria</taxon>
        <taxon>Pseudomonadales</taxon>
        <taxon>Pseudomonadaceae</taxon>
        <taxon>Pseudomonas</taxon>
    </lineage>
</organism>
<reference evidence="1 2" key="1">
    <citation type="submission" date="2020-02" db="EMBL/GenBank/DDBJ databases">
        <title>Broccoli isolated Pseudomonas sp.</title>
        <authorList>
            <person name="Fujikawa T."/>
            <person name="Sawada H."/>
        </authorList>
    </citation>
    <scope>NUCLEOTIDE SEQUENCE [LARGE SCALE GENOMIC DNA]</scope>
    <source>
        <strain evidence="1 2">JCM 32154</strain>
    </source>
</reference>
<evidence type="ECO:0000313" key="2">
    <source>
        <dbReference type="Proteomes" id="UP000471751"/>
    </source>
</evidence>
<proteinExistence type="predicted"/>
<keyword evidence="2" id="KW-1185">Reference proteome</keyword>
<comment type="caution">
    <text evidence="1">The sequence shown here is derived from an EMBL/GenBank/DDBJ whole genome shotgun (WGS) entry which is preliminary data.</text>
</comment>
<protein>
    <submittedName>
        <fullName evidence="1">Uncharacterized protein</fullName>
    </submittedName>
</protein>
<gene>
    <name evidence="1" type="ORF">G3O07_10830</name>
</gene>
<sequence length="56" mass="5990">MRSRVDTGKAKRREAVVMSNIVYIVRGVVIVQVTLSSDGGLGIANLDTEGAWTSVI</sequence>
<evidence type="ECO:0000313" key="1">
    <source>
        <dbReference type="EMBL" id="NES10124.1"/>
    </source>
</evidence>